<name>A0A3G2RB46_9FIRM</name>
<proteinExistence type="predicted"/>
<reference evidence="1 2" key="1">
    <citation type="submission" date="2018-10" db="EMBL/GenBank/DDBJ databases">
        <authorList>
            <person name="Zhang X."/>
        </authorList>
    </citation>
    <scope>NUCLEOTIDE SEQUENCE [LARGE SCALE GENOMIC DNA]</scope>
    <source>
        <strain evidence="1 2">SK-G1</strain>
    </source>
</reference>
<accession>A0A3G2RB46</accession>
<dbReference type="InterPro" id="IPR025427">
    <property type="entry name" value="DUF4160"/>
</dbReference>
<protein>
    <submittedName>
        <fullName evidence="1">DUF4160 domain-containing protein</fullName>
    </submittedName>
</protein>
<dbReference type="AlphaFoldDB" id="A0A3G2RB46"/>
<dbReference type="Pfam" id="PF13711">
    <property type="entry name" value="DUF4160"/>
    <property type="match status" value="1"/>
</dbReference>
<dbReference type="Proteomes" id="UP000280960">
    <property type="component" value="Chromosome"/>
</dbReference>
<keyword evidence="2" id="KW-1185">Reference proteome</keyword>
<organism evidence="1 2">
    <name type="scientific">Biomaibacter acetigenes</name>
    <dbReference type="NCBI Taxonomy" id="2316383"/>
    <lineage>
        <taxon>Bacteria</taxon>
        <taxon>Bacillati</taxon>
        <taxon>Bacillota</taxon>
        <taxon>Clostridia</taxon>
        <taxon>Thermosediminibacterales</taxon>
        <taxon>Tepidanaerobacteraceae</taxon>
        <taxon>Biomaibacter</taxon>
    </lineage>
</organism>
<evidence type="ECO:0000313" key="1">
    <source>
        <dbReference type="EMBL" id="AYO31957.1"/>
    </source>
</evidence>
<gene>
    <name evidence="1" type="ORF">D2962_16360</name>
</gene>
<evidence type="ECO:0000313" key="2">
    <source>
        <dbReference type="Proteomes" id="UP000280960"/>
    </source>
</evidence>
<dbReference type="EMBL" id="CP033169">
    <property type="protein sequence ID" value="AYO31957.1"/>
    <property type="molecule type" value="Genomic_DNA"/>
</dbReference>
<sequence>MPTVLKEDKYRFFFFSNEGTEPPHIHVESDNKYAKFWLDHISLASSYGFKAYELSEISKIIERNLEMMRRQWNEYFR</sequence>
<dbReference type="KEGG" id="bacg:D2962_16360"/>